<name>A0A1F5Z0C0_9BACT</name>
<protein>
    <submittedName>
        <fullName evidence="1">Uncharacterized protein</fullName>
    </submittedName>
</protein>
<gene>
    <name evidence="1" type="ORF">A2872_02680</name>
</gene>
<dbReference type="EMBL" id="MFJG01000026">
    <property type="protein sequence ID" value="OGG05881.1"/>
    <property type="molecule type" value="Genomic_DNA"/>
</dbReference>
<comment type="caution">
    <text evidence="1">The sequence shown here is derived from an EMBL/GenBank/DDBJ whole genome shotgun (WGS) entry which is preliminary data.</text>
</comment>
<reference evidence="1 2" key="1">
    <citation type="journal article" date="2016" name="Nat. Commun.">
        <title>Thousands of microbial genomes shed light on interconnected biogeochemical processes in an aquifer system.</title>
        <authorList>
            <person name="Anantharaman K."/>
            <person name="Brown C.T."/>
            <person name="Hug L.A."/>
            <person name="Sharon I."/>
            <person name="Castelle C.J."/>
            <person name="Probst A.J."/>
            <person name="Thomas B.C."/>
            <person name="Singh A."/>
            <person name="Wilkins M.J."/>
            <person name="Karaoz U."/>
            <person name="Brodie E.L."/>
            <person name="Williams K.H."/>
            <person name="Hubbard S.S."/>
            <person name="Banfield J.F."/>
        </authorList>
    </citation>
    <scope>NUCLEOTIDE SEQUENCE [LARGE SCALE GENOMIC DNA]</scope>
</reference>
<sequence length="110" mass="12380">MSTIENLFGKRSTGSELRKHQGLELVRSRLNARQGVWQRNITVDPNGNPVEFEQVQLDAFQLKIEDKQAGGVTGYGLATAYGVNTDTEQIVEIPERRGLYYDYTSSDLDN</sequence>
<organism evidence="1 2">
    <name type="scientific">Candidatus Gottesmanbacteria bacterium RIFCSPHIGHO2_01_FULL_42_12</name>
    <dbReference type="NCBI Taxonomy" id="1798377"/>
    <lineage>
        <taxon>Bacteria</taxon>
        <taxon>Candidatus Gottesmaniibacteriota</taxon>
    </lineage>
</organism>
<dbReference type="AlphaFoldDB" id="A0A1F5Z0C0"/>
<evidence type="ECO:0000313" key="2">
    <source>
        <dbReference type="Proteomes" id="UP000178681"/>
    </source>
</evidence>
<accession>A0A1F5Z0C0</accession>
<dbReference type="Proteomes" id="UP000178681">
    <property type="component" value="Unassembled WGS sequence"/>
</dbReference>
<proteinExistence type="predicted"/>
<evidence type="ECO:0000313" key="1">
    <source>
        <dbReference type="EMBL" id="OGG05881.1"/>
    </source>
</evidence>